<evidence type="ECO:0000256" key="2">
    <source>
        <dbReference type="ARBA" id="ARBA00022692"/>
    </source>
</evidence>
<dbReference type="InterPro" id="IPR050160">
    <property type="entry name" value="MHC/Immunoglobulin"/>
</dbReference>
<comment type="subcellular location">
    <subcellularLocation>
        <location evidence="1">Membrane</location>
        <topology evidence="1">Single-pass type I membrane protein</topology>
    </subcellularLocation>
</comment>
<keyword evidence="7" id="KW-1015">Disulfide bond</keyword>
<keyword evidence="6" id="KW-0472">Membrane</keyword>
<evidence type="ECO:0000256" key="4">
    <source>
        <dbReference type="ARBA" id="ARBA00022989"/>
    </source>
</evidence>
<dbReference type="PANTHER" id="PTHR19944">
    <property type="entry name" value="MHC CLASS II-RELATED"/>
    <property type="match status" value="1"/>
</dbReference>
<protein>
    <submittedName>
        <fullName evidence="12">HB2L protein</fullName>
    </submittedName>
</protein>
<dbReference type="InterPro" id="IPR014745">
    <property type="entry name" value="MHC_II_a/b_N"/>
</dbReference>
<keyword evidence="2" id="KW-0812">Transmembrane</keyword>
<dbReference type="PANTHER" id="PTHR19944:SF99">
    <property type="entry name" value="HLA CLASS II HISTOCOMPATIBILITY ANTIGEN, DRB1 BETA CHAIN"/>
    <property type="match status" value="1"/>
</dbReference>
<evidence type="ECO:0000256" key="10">
    <source>
        <dbReference type="SAM" id="SignalP"/>
    </source>
</evidence>
<dbReference type="PROSITE" id="PS50835">
    <property type="entry name" value="IG_LIKE"/>
    <property type="match status" value="1"/>
</dbReference>
<feature type="non-terminal residue" evidence="12">
    <location>
        <position position="1"/>
    </location>
</feature>
<dbReference type="InterPro" id="IPR000353">
    <property type="entry name" value="MHC_II_b_N"/>
</dbReference>
<dbReference type="Gene3D" id="2.60.40.10">
    <property type="entry name" value="Immunoglobulins"/>
    <property type="match status" value="1"/>
</dbReference>
<evidence type="ECO:0000256" key="8">
    <source>
        <dbReference type="ARBA" id="ARBA00023180"/>
    </source>
</evidence>
<dbReference type="SMART" id="SM00921">
    <property type="entry name" value="MHC_II_beta"/>
    <property type="match status" value="1"/>
</dbReference>
<dbReference type="SMART" id="SM00407">
    <property type="entry name" value="IGc1"/>
    <property type="match status" value="1"/>
</dbReference>
<dbReference type="AlphaFoldDB" id="A0A7L3S4W0"/>
<proteinExistence type="predicted"/>
<keyword evidence="4" id="KW-1133">Transmembrane helix</keyword>
<dbReference type="SUPFAM" id="SSF48726">
    <property type="entry name" value="Immunoglobulin"/>
    <property type="match status" value="1"/>
</dbReference>
<dbReference type="GO" id="GO:0042613">
    <property type="term" value="C:MHC class II protein complex"/>
    <property type="evidence" value="ECO:0007669"/>
    <property type="project" value="UniProtKB-KW"/>
</dbReference>
<dbReference type="FunFam" id="3.10.320.10:FF:000001">
    <property type="entry name" value="HLA class II histocompatibility antigen, DRB1-1 beta chain"/>
    <property type="match status" value="1"/>
</dbReference>
<reference evidence="12 13" key="1">
    <citation type="submission" date="2019-09" db="EMBL/GenBank/DDBJ databases">
        <title>Bird 10,000 Genomes (B10K) Project - Family phase.</title>
        <authorList>
            <person name="Zhang G."/>
        </authorList>
    </citation>
    <scope>NUCLEOTIDE SEQUENCE [LARGE SCALE GENOMIC DNA]</scope>
    <source>
        <strain evidence="12">OUT-0020</strain>
        <tissue evidence="12">Liver</tissue>
    </source>
</reference>
<name>A0A7L3S4W0_CEPGR</name>
<evidence type="ECO:0000256" key="3">
    <source>
        <dbReference type="ARBA" id="ARBA00022859"/>
    </source>
</evidence>
<dbReference type="InterPro" id="IPR003006">
    <property type="entry name" value="Ig/MHC_CS"/>
</dbReference>
<keyword evidence="8" id="KW-0325">Glycoprotein</keyword>
<keyword evidence="9" id="KW-0491">MHC II</keyword>
<dbReference type="Proteomes" id="UP000578766">
    <property type="component" value="Unassembled WGS sequence"/>
</dbReference>
<evidence type="ECO:0000259" key="11">
    <source>
        <dbReference type="PROSITE" id="PS50835"/>
    </source>
</evidence>
<dbReference type="SUPFAM" id="SSF54452">
    <property type="entry name" value="MHC antigen-recognition domain"/>
    <property type="match status" value="1"/>
</dbReference>
<evidence type="ECO:0000256" key="6">
    <source>
        <dbReference type="ARBA" id="ARBA00023136"/>
    </source>
</evidence>
<dbReference type="InterPro" id="IPR007110">
    <property type="entry name" value="Ig-like_dom"/>
</dbReference>
<feature type="chain" id="PRO_5029704501" evidence="10">
    <location>
        <begin position="27"/>
        <end position="227"/>
    </location>
</feature>
<evidence type="ECO:0000313" key="12">
    <source>
        <dbReference type="EMBL" id="NXV23197.1"/>
    </source>
</evidence>
<keyword evidence="5" id="KW-1064">Adaptive immunity</keyword>
<dbReference type="Pfam" id="PF07654">
    <property type="entry name" value="C1-set"/>
    <property type="match status" value="1"/>
</dbReference>
<feature type="signal peptide" evidence="10">
    <location>
        <begin position="1"/>
        <end position="26"/>
    </location>
</feature>
<keyword evidence="10" id="KW-0732">Signal</keyword>
<dbReference type="InterPro" id="IPR003597">
    <property type="entry name" value="Ig_C1-set"/>
</dbReference>
<dbReference type="InterPro" id="IPR036179">
    <property type="entry name" value="Ig-like_dom_sf"/>
</dbReference>
<feature type="non-terminal residue" evidence="12">
    <location>
        <position position="227"/>
    </location>
</feature>
<comment type="caution">
    <text evidence="12">The sequence shown here is derived from an EMBL/GenBank/DDBJ whole genome shotgun (WGS) entry which is preliminary data.</text>
</comment>
<dbReference type="FunFam" id="2.60.40.10:FF:000116">
    <property type="entry name" value="HLA class II histocompatibility antigen, DRB1-1 beta chain"/>
    <property type="match status" value="1"/>
</dbReference>
<accession>A0A7L3S4W0</accession>
<dbReference type="Gene3D" id="3.10.320.10">
    <property type="entry name" value="Class II Histocompatibility Antigen, M Beta Chain, Chain B, domain 1"/>
    <property type="match status" value="1"/>
</dbReference>
<feature type="domain" description="Ig-like" evidence="11">
    <location>
        <begin position="123"/>
        <end position="211"/>
    </location>
</feature>
<sequence>MATGRVVGAGAMLVALVVLGAHLAHGEEASGFFQELVEYMCQYLNGTEQVRFVEMHIYNREQYVHFDSDVGHYVADTPLGKPIAEYLNSQPDILEQKRATVDTICRHNYRVATPFIVDRRVQPKVKISPVQSSSLPQTDRLVCAVTGFYPAEIEVKWLKNGQEETEHVVSTEVMQNGDWTYQVLVMLETTPQRGDTYTCQVEHVSLQHPVAQHWGKALPCAAPGGGE</sequence>
<organism evidence="12 13">
    <name type="scientific">Cepphus grylle</name>
    <name type="common">Black guillemot</name>
    <name type="synonym">Alca grylle</name>
    <dbReference type="NCBI Taxonomy" id="28697"/>
    <lineage>
        <taxon>Eukaryota</taxon>
        <taxon>Metazoa</taxon>
        <taxon>Chordata</taxon>
        <taxon>Craniata</taxon>
        <taxon>Vertebrata</taxon>
        <taxon>Euteleostomi</taxon>
        <taxon>Archelosauria</taxon>
        <taxon>Archosauria</taxon>
        <taxon>Dinosauria</taxon>
        <taxon>Saurischia</taxon>
        <taxon>Theropoda</taxon>
        <taxon>Coelurosauria</taxon>
        <taxon>Aves</taxon>
        <taxon>Neognathae</taxon>
        <taxon>Neoaves</taxon>
        <taxon>Charadriiformes</taxon>
        <taxon>Alcidae</taxon>
        <taxon>Cepphus</taxon>
    </lineage>
</organism>
<dbReference type="GO" id="GO:0002504">
    <property type="term" value="P:antigen processing and presentation of peptide or polysaccharide antigen via MHC class II"/>
    <property type="evidence" value="ECO:0007669"/>
    <property type="project" value="UniProtKB-KW"/>
</dbReference>
<evidence type="ECO:0000256" key="9">
    <source>
        <dbReference type="ARBA" id="ARBA00023182"/>
    </source>
</evidence>
<gene>
    <name evidence="12" type="primary">Hb2l</name>
    <name evidence="12" type="ORF">CEPGRY_R11609</name>
</gene>
<evidence type="ECO:0000256" key="5">
    <source>
        <dbReference type="ARBA" id="ARBA00023130"/>
    </source>
</evidence>
<dbReference type="GO" id="GO:0002250">
    <property type="term" value="P:adaptive immune response"/>
    <property type="evidence" value="ECO:0007669"/>
    <property type="project" value="UniProtKB-KW"/>
</dbReference>
<evidence type="ECO:0000256" key="7">
    <source>
        <dbReference type="ARBA" id="ARBA00023157"/>
    </source>
</evidence>
<dbReference type="Pfam" id="PF00969">
    <property type="entry name" value="MHC_II_beta"/>
    <property type="match status" value="1"/>
</dbReference>
<keyword evidence="3" id="KW-0391">Immunity</keyword>
<dbReference type="EMBL" id="VZUD01000411">
    <property type="protein sequence ID" value="NXV23197.1"/>
    <property type="molecule type" value="Genomic_DNA"/>
</dbReference>
<evidence type="ECO:0000313" key="13">
    <source>
        <dbReference type="Proteomes" id="UP000578766"/>
    </source>
</evidence>
<dbReference type="PROSITE" id="PS00290">
    <property type="entry name" value="IG_MHC"/>
    <property type="match status" value="1"/>
</dbReference>
<dbReference type="InterPro" id="IPR011162">
    <property type="entry name" value="MHC_I/II-like_Ag-recog"/>
</dbReference>
<keyword evidence="13" id="KW-1185">Reference proteome</keyword>
<dbReference type="CDD" id="cd05766">
    <property type="entry name" value="IgC1_MHC_II_beta"/>
    <property type="match status" value="1"/>
</dbReference>
<dbReference type="InterPro" id="IPR013783">
    <property type="entry name" value="Ig-like_fold"/>
</dbReference>
<evidence type="ECO:0000256" key="1">
    <source>
        <dbReference type="ARBA" id="ARBA00004479"/>
    </source>
</evidence>